<dbReference type="Gene3D" id="1.10.510.10">
    <property type="entry name" value="Transferase(Phosphotransferase) domain 1"/>
    <property type="match status" value="1"/>
</dbReference>
<organism evidence="2 3">
    <name type="scientific">Coccomyxa viridis</name>
    <dbReference type="NCBI Taxonomy" id="1274662"/>
    <lineage>
        <taxon>Eukaryota</taxon>
        <taxon>Viridiplantae</taxon>
        <taxon>Chlorophyta</taxon>
        <taxon>core chlorophytes</taxon>
        <taxon>Trebouxiophyceae</taxon>
        <taxon>Trebouxiophyceae incertae sedis</taxon>
        <taxon>Coccomyxaceae</taxon>
        <taxon>Coccomyxa</taxon>
    </lineage>
</organism>
<keyword evidence="3" id="KW-1185">Reference proteome</keyword>
<comment type="caution">
    <text evidence="2">The sequence shown here is derived from an EMBL/GenBank/DDBJ whole genome shotgun (WGS) entry which is preliminary data.</text>
</comment>
<dbReference type="EMBL" id="CAXHTA020000002">
    <property type="protein sequence ID" value="CAL5219463.1"/>
    <property type="molecule type" value="Genomic_DNA"/>
</dbReference>
<dbReference type="InterPro" id="IPR011009">
    <property type="entry name" value="Kinase-like_dom_sf"/>
</dbReference>
<dbReference type="InterPro" id="IPR040976">
    <property type="entry name" value="Pkinase_fungal"/>
</dbReference>
<evidence type="ECO:0000313" key="2">
    <source>
        <dbReference type="EMBL" id="CAL5219463.1"/>
    </source>
</evidence>
<dbReference type="PROSITE" id="PS00109">
    <property type="entry name" value="PROTEIN_KINASE_TYR"/>
    <property type="match status" value="1"/>
</dbReference>
<sequence length="392" mass="43553">MKAHVGTLMEATRSLLSQYKAIVGQSWDRVQALQEEQPARDTWRTAVIGKEAFQLWEFRTDKNGKCMQIRSTSLLSFSLEIESPGYQHFVRWLATDLRALGFISPSLPSVLAPGVIVDSVIAGNDAPYSDKVPKERPGVLVYGVRMGNNEAAVAKVPSNRIRYAREKDNLELVQGMPCLEGRTTVLAGEAKLELGGEVLDALIIKPYAQHIPLDTPFQQLVLYMRQYAETVGSIFSAGYLHRDLSYSNLLIAGDHATGYRAIISDWETMIAKEDQRAAGVGGLQTGTPLFAAISTLKGQPHTLSSELETLFNVMLYTLSGGVLHWQGMPKEHHHLISVRRGAMIEEDFERIMLKRVDRACWPALQRLRAVFFPDGGSSYRTGVSCQDFLDAL</sequence>
<name>A0ABP1FMZ0_9CHLO</name>
<evidence type="ECO:0000313" key="3">
    <source>
        <dbReference type="Proteomes" id="UP001497392"/>
    </source>
</evidence>
<feature type="domain" description="Fungal-type protein kinase" evidence="1">
    <location>
        <begin position="194"/>
        <end position="317"/>
    </location>
</feature>
<protein>
    <submittedName>
        <fullName evidence="2">G1298 protein</fullName>
    </submittedName>
</protein>
<reference evidence="2 3" key="1">
    <citation type="submission" date="2024-06" db="EMBL/GenBank/DDBJ databases">
        <authorList>
            <person name="Kraege A."/>
            <person name="Thomma B."/>
        </authorList>
    </citation>
    <scope>NUCLEOTIDE SEQUENCE [LARGE SCALE GENOMIC DNA]</scope>
</reference>
<accession>A0ABP1FMZ0</accession>
<dbReference type="Proteomes" id="UP001497392">
    <property type="component" value="Unassembled WGS sequence"/>
</dbReference>
<gene>
    <name evidence="2" type="primary">g1298</name>
    <name evidence="2" type="ORF">VP750_LOCUS1122</name>
</gene>
<proteinExistence type="predicted"/>
<dbReference type="Pfam" id="PF17667">
    <property type="entry name" value="Pkinase_fungal"/>
    <property type="match status" value="1"/>
</dbReference>
<evidence type="ECO:0000259" key="1">
    <source>
        <dbReference type="Pfam" id="PF17667"/>
    </source>
</evidence>
<dbReference type="InterPro" id="IPR008266">
    <property type="entry name" value="Tyr_kinase_AS"/>
</dbReference>
<dbReference type="SUPFAM" id="SSF56112">
    <property type="entry name" value="Protein kinase-like (PK-like)"/>
    <property type="match status" value="1"/>
</dbReference>